<organism evidence="3 4">
    <name type="scientific">Geoglobus ahangari</name>
    <dbReference type="NCBI Taxonomy" id="113653"/>
    <lineage>
        <taxon>Archaea</taxon>
        <taxon>Methanobacteriati</taxon>
        <taxon>Methanobacteriota</taxon>
        <taxon>Archaeoglobi</taxon>
        <taxon>Archaeoglobales</taxon>
        <taxon>Archaeoglobaceae</taxon>
        <taxon>Geoglobus</taxon>
    </lineage>
</organism>
<dbReference type="OrthoDB" id="123511at2157"/>
<dbReference type="SUPFAM" id="SSF109755">
    <property type="entry name" value="PhoU-like"/>
    <property type="match status" value="1"/>
</dbReference>
<feature type="coiled-coil region" evidence="2">
    <location>
        <begin position="41"/>
        <end position="68"/>
    </location>
</feature>
<evidence type="ECO:0000313" key="4">
    <source>
        <dbReference type="Proteomes" id="UP000034723"/>
    </source>
</evidence>
<accession>A0A0F7IIN3</accession>
<comment type="similarity">
    <text evidence="1">Belongs to the UPF0111 family.</text>
</comment>
<sequence length="226" mass="26327">MKFVRSVTDVFGYSPFEDLHRHAELCGKAVEKLTEQFQACIDNDCERLKKLEKEIDSLEYQADIIKHEIRGHVTKSLLMPVDRHDLLHFLKMQDNIIDHCEHVAHMISYRPIKADQEIWDLIMELLPKIQETVNEYEKMVDHIKRLIASSFSKKEIVDALEHVPIVEELEHQCDKIQIKIHKRIFNSQPENPLDLVLLNEIVVKLGEIANSTARAADAFRSMILGR</sequence>
<dbReference type="PANTHER" id="PTHR36536">
    <property type="entry name" value="UPF0111 PROTEIN HI_1603"/>
    <property type="match status" value="1"/>
</dbReference>
<gene>
    <name evidence="3" type="ORF">GAH_00740</name>
</gene>
<dbReference type="InterPro" id="IPR002727">
    <property type="entry name" value="DUF47"/>
</dbReference>
<protein>
    <submittedName>
        <fullName evidence="3">TIGR00153 family protein</fullName>
    </submittedName>
</protein>
<dbReference type="AlphaFoldDB" id="A0A0F7IIN3"/>
<dbReference type="GeneID" id="24803322"/>
<dbReference type="KEGG" id="gah:GAH_00740"/>
<keyword evidence="4" id="KW-1185">Reference proteome</keyword>
<dbReference type="Gene3D" id="1.20.58.220">
    <property type="entry name" value="Phosphate transport system protein phou homolog 2, domain 2"/>
    <property type="match status" value="1"/>
</dbReference>
<evidence type="ECO:0000313" key="3">
    <source>
        <dbReference type="EMBL" id="AKG91925.1"/>
    </source>
</evidence>
<dbReference type="RefSeq" id="WP_048094754.1">
    <property type="nucleotide sequence ID" value="NZ_CP011267.1"/>
</dbReference>
<dbReference type="STRING" id="113653.GAH_00740"/>
<proteinExistence type="inferred from homology"/>
<dbReference type="Proteomes" id="UP000034723">
    <property type="component" value="Chromosome"/>
</dbReference>
<dbReference type="InParanoid" id="A0A0F7IIN3"/>
<dbReference type="PANTHER" id="PTHR36536:SF3">
    <property type="entry name" value="UPF0111 PROTEIN HI_1603"/>
    <property type="match status" value="1"/>
</dbReference>
<reference evidence="3 4" key="1">
    <citation type="submission" date="2015-04" db="EMBL/GenBank/DDBJ databases">
        <title>The complete genome sequence of the hyperthermophilic, obligate iron-reducing archaeon Geoglobus ahangari strain 234T.</title>
        <authorList>
            <person name="Manzella M.P."/>
            <person name="Holmes D.E."/>
            <person name="Rocheleau J.M."/>
            <person name="Chung A."/>
            <person name="Reguera G."/>
            <person name="Kashefi K."/>
        </authorList>
    </citation>
    <scope>NUCLEOTIDE SEQUENCE [LARGE SCALE GENOMIC DNA]</scope>
    <source>
        <strain evidence="3 4">234</strain>
    </source>
</reference>
<evidence type="ECO:0000256" key="1">
    <source>
        <dbReference type="ARBA" id="ARBA00008591"/>
    </source>
</evidence>
<name>A0A0F7IIN3_9EURY</name>
<evidence type="ECO:0000256" key="2">
    <source>
        <dbReference type="SAM" id="Coils"/>
    </source>
</evidence>
<dbReference type="EMBL" id="CP011267">
    <property type="protein sequence ID" value="AKG91925.1"/>
    <property type="molecule type" value="Genomic_DNA"/>
</dbReference>
<dbReference type="HOGENOM" id="CLU_104916_0_0_2"/>
<dbReference type="NCBIfam" id="TIGR00153">
    <property type="entry name" value="TIGR00153 family protein"/>
    <property type="match status" value="1"/>
</dbReference>
<keyword evidence="2" id="KW-0175">Coiled coil</keyword>
<dbReference type="Pfam" id="PF01865">
    <property type="entry name" value="PhoU_div"/>
    <property type="match status" value="1"/>
</dbReference>
<dbReference type="InterPro" id="IPR038078">
    <property type="entry name" value="PhoU-like_sf"/>
</dbReference>
<dbReference type="InterPro" id="IPR018445">
    <property type="entry name" value="Put_Phosphate_transp_reg"/>
</dbReference>